<evidence type="ECO:0000313" key="3">
    <source>
        <dbReference type="EMBL" id="KFK31279.1"/>
    </source>
</evidence>
<gene>
    <name evidence="3" type="ordered locus">AALP_Aa6g092000</name>
</gene>
<evidence type="ECO:0000313" key="4">
    <source>
        <dbReference type="Proteomes" id="UP000029120"/>
    </source>
</evidence>
<sequence length="333" mass="36191">MRGATLEIPAFNTLSIPIRPRKSKRLSEEETPAVKDGYQNIPSATDAADMQRADDASARGSVSGESNKPKGPGDASRAKGKGKVDPVDKKAEKKRIVAKAKADLEVGRIPAFRIGGTCEVLPSEIINSGSGIAGAYEAVVAEKEEQIKSLLARTDVDAARTELDCQKARAHSWLVSANANRQSADDSAQVEVLKGEKQRLEEEVKKRDVHLEAVSAKIAELRASLEKSRHTEDRLRKERTEHAADLMRSLAKMVEAEYELPPGLLENYAKEEKEYLAKVESFDIDSLGDDILFPTPPPPPPGPPRDVASQVPEGISDHGSFLSPQDNQDGDQV</sequence>
<dbReference type="EMBL" id="CM002874">
    <property type="protein sequence ID" value="KFK31279.1"/>
    <property type="molecule type" value="Genomic_DNA"/>
</dbReference>
<feature type="compositionally biased region" description="Basic and acidic residues" evidence="2">
    <location>
        <begin position="82"/>
        <end position="95"/>
    </location>
</feature>
<name>A0A087GN27_ARAAL</name>
<accession>A0A087GN27</accession>
<keyword evidence="1" id="KW-0175">Coiled coil</keyword>
<feature type="region of interest" description="Disordered" evidence="2">
    <location>
        <begin position="287"/>
        <end position="333"/>
    </location>
</feature>
<dbReference type="Gene3D" id="1.10.287.1490">
    <property type="match status" value="1"/>
</dbReference>
<feature type="coiled-coil region" evidence="1">
    <location>
        <begin position="183"/>
        <end position="238"/>
    </location>
</feature>
<evidence type="ECO:0000256" key="1">
    <source>
        <dbReference type="SAM" id="Coils"/>
    </source>
</evidence>
<organism evidence="3 4">
    <name type="scientific">Arabis alpina</name>
    <name type="common">Alpine rock-cress</name>
    <dbReference type="NCBI Taxonomy" id="50452"/>
    <lineage>
        <taxon>Eukaryota</taxon>
        <taxon>Viridiplantae</taxon>
        <taxon>Streptophyta</taxon>
        <taxon>Embryophyta</taxon>
        <taxon>Tracheophyta</taxon>
        <taxon>Spermatophyta</taxon>
        <taxon>Magnoliopsida</taxon>
        <taxon>eudicotyledons</taxon>
        <taxon>Gunneridae</taxon>
        <taxon>Pentapetalae</taxon>
        <taxon>rosids</taxon>
        <taxon>malvids</taxon>
        <taxon>Brassicales</taxon>
        <taxon>Brassicaceae</taxon>
        <taxon>Arabideae</taxon>
        <taxon>Arabis</taxon>
    </lineage>
</organism>
<dbReference type="Proteomes" id="UP000029120">
    <property type="component" value="Chromosome 6"/>
</dbReference>
<dbReference type="AlphaFoldDB" id="A0A087GN27"/>
<feature type="compositionally biased region" description="Pro residues" evidence="2">
    <location>
        <begin position="294"/>
        <end position="304"/>
    </location>
</feature>
<reference evidence="4" key="1">
    <citation type="journal article" date="2015" name="Nat. Plants">
        <title>Genome expansion of Arabis alpina linked with retrotransposition and reduced symmetric DNA methylation.</title>
        <authorList>
            <person name="Willing E.M."/>
            <person name="Rawat V."/>
            <person name="Mandakova T."/>
            <person name="Maumus F."/>
            <person name="James G.V."/>
            <person name="Nordstroem K.J."/>
            <person name="Becker C."/>
            <person name="Warthmann N."/>
            <person name="Chica C."/>
            <person name="Szarzynska B."/>
            <person name="Zytnicki M."/>
            <person name="Albani M.C."/>
            <person name="Kiefer C."/>
            <person name="Bergonzi S."/>
            <person name="Castaings L."/>
            <person name="Mateos J.L."/>
            <person name="Berns M.C."/>
            <person name="Bujdoso N."/>
            <person name="Piofczyk T."/>
            <person name="de Lorenzo L."/>
            <person name="Barrero-Sicilia C."/>
            <person name="Mateos I."/>
            <person name="Piednoel M."/>
            <person name="Hagmann J."/>
            <person name="Chen-Min-Tao R."/>
            <person name="Iglesias-Fernandez R."/>
            <person name="Schuster S.C."/>
            <person name="Alonso-Blanco C."/>
            <person name="Roudier F."/>
            <person name="Carbonero P."/>
            <person name="Paz-Ares J."/>
            <person name="Davis S.J."/>
            <person name="Pecinka A."/>
            <person name="Quesneville H."/>
            <person name="Colot V."/>
            <person name="Lysak M.A."/>
            <person name="Weigel D."/>
            <person name="Coupland G."/>
            <person name="Schneeberger K."/>
        </authorList>
    </citation>
    <scope>NUCLEOTIDE SEQUENCE [LARGE SCALE GENOMIC DNA]</scope>
    <source>
        <strain evidence="4">cv. Pajares</strain>
    </source>
</reference>
<protein>
    <submittedName>
        <fullName evidence="3">Uncharacterized protein</fullName>
    </submittedName>
</protein>
<evidence type="ECO:0000256" key="2">
    <source>
        <dbReference type="SAM" id="MobiDB-lite"/>
    </source>
</evidence>
<feature type="region of interest" description="Disordered" evidence="2">
    <location>
        <begin position="18"/>
        <end position="95"/>
    </location>
</feature>
<proteinExistence type="predicted"/>
<dbReference type="Gramene" id="KFK31279">
    <property type="protein sequence ID" value="KFK31279"/>
    <property type="gene ID" value="AALP_AA6G092000"/>
</dbReference>
<keyword evidence="4" id="KW-1185">Reference proteome</keyword>